<dbReference type="SMART" id="SM00855">
    <property type="entry name" value="PGAM"/>
    <property type="match status" value="1"/>
</dbReference>
<evidence type="ECO:0000313" key="2">
    <source>
        <dbReference type="Proteomes" id="UP001157733"/>
    </source>
</evidence>
<sequence length="226" mass="25128">MSSESFIPSDPGTRQLKGEPGCRIYLIRHGETANARQICMNGHFDVALSQNGMAQMETVADALSQLPLKAVYSSDLTRTLTGARLIAARHNLEPVAYADMRELSFGKWEGMSLQELTEKHPGEMEKRIKHTELFRADGGETFGELADRVVPRYHAIVEQHPHDVIAIMSHGGVNRAILSHLLGIPIAHLFRFAQEYAAINVIQYYRDQVVVELMNGSAHQVARPAS</sequence>
<keyword evidence="1" id="KW-0378">Hydrolase</keyword>
<proteinExistence type="predicted"/>
<evidence type="ECO:0000313" key="1">
    <source>
        <dbReference type="EMBL" id="CAI2718946.1"/>
    </source>
</evidence>
<dbReference type="Gene3D" id="3.40.50.1240">
    <property type="entry name" value="Phosphoglycerate mutase-like"/>
    <property type="match status" value="1"/>
</dbReference>
<dbReference type="GO" id="GO:0043755">
    <property type="term" value="F:alpha-ribazole phosphatase activity"/>
    <property type="evidence" value="ECO:0007669"/>
    <property type="project" value="UniProtKB-EC"/>
</dbReference>
<dbReference type="CDD" id="cd07067">
    <property type="entry name" value="HP_PGM_like"/>
    <property type="match status" value="1"/>
</dbReference>
<gene>
    <name evidence="1" type="ORF">NSPWAT_2090</name>
</gene>
<dbReference type="EMBL" id="OX336137">
    <property type="protein sequence ID" value="CAI2718946.1"/>
    <property type="molecule type" value="Genomic_DNA"/>
</dbReference>
<dbReference type="Proteomes" id="UP001157733">
    <property type="component" value="Chromosome"/>
</dbReference>
<dbReference type="InterPro" id="IPR029033">
    <property type="entry name" value="His_PPase_superfam"/>
</dbReference>
<dbReference type="PANTHER" id="PTHR48100">
    <property type="entry name" value="BROAD-SPECIFICITY PHOSPHATASE YOR283W-RELATED"/>
    <property type="match status" value="1"/>
</dbReference>
<dbReference type="EC" id="3.1.3.73" evidence="1"/>
<protein>
    <submittedName>
        <fullName evidence="1">Alpha-ribazole-5'-phosphate phosphatase</fullName>
        <ecNumber evidence="1">3.1.3.73</ecNumber>
    </submittedName>
</protein>
<dbReference type="Pfam" id="PF00300">
    <property type="entry name" value="His_Phos_1"/>
    <property type="match status" value="1"/>
</dbReference>
<dbReference type="RefSeq" id="WP_282011812.1">
    <property type="nucleotide sequence ID" value="NZ_OX336137.1"/>
</dbReference>
<accession>A0ABN8W5M7</accession>
<dbReference type="InterPro" id="IPR050275">
    <property type="entry name" value="PGM_Phosphatase"/>
</dbReference>
<name>A0ABN8W5M7_9BACT</name>
<organism evidence="1 2">
    <name type="scientific">Nitrospina watsonii</name>
    <dbReference type="NCBI Taxonomy" id="1323948"/>
    <lineage>
        <taxon>Bacteria</taxon>
        <taxon>Pseudomonadati</taxon>
        <taxon>Nitrospinota/Tectimicrobiota group</taxon>
        <taxon>Nitrospinota</taxon>
        <taxon>Nitrospinia</taxon>
        <taxon>Nitrospinales</taxon>
        <taxon>Nitrospinaceae</taxon>
        <taxon>Nitrospina</taxon>
    </lineage>
</organism>
<dbReference type="InterPro" id="IPR013078">
    <property type="entry name" value="His_Pase_superF_clade-1"/>
</dbReference>
<reference evidence="1 2" key="1">
    <citation type="submission" date="2022-09" db="EMBL/GenBank/DDBJ databases">
        <authorList>
            <person name="Kop L."/>
        </authorList>
    </citation>
    <scope>NUCLEOTIDE SEQUENCE [LARGE SCALE GENOMIC DNA]</scope>
    <source>
        <strain evidence="1 2">347</strain>
    </source>
</reference>
<keyword evidence="2" id="KW-1185">Reference proteome</keyword>
<dbReference type="SUPFAM" id="SSF53254">
    <property type="entry name" value="Phosphoglycerate mutase-like"/>
    <property type="match status" value="1"/>
</dbReference>